<keyword evidence="4" id="KW-0804">Transcription</keyword>
<accession>A0A5J6SPY0</accession>
<feature type="domain" description="HTH tetR-type" evidence="6">
    <location>
        <begin position="2"/>
        <end position="62"/>
    </location>
</feature>
<evidence type="ECO:0000256" key="1">
    <source>
        <dbReference type="ARBA" id="ARBA00022491"/>
    </source>
</evidence>
<evidence type="ECO:0000256" key="2">
    <source>
        <dbReference type="ARBA" id="ARBA00023015"/>
    </source>
</evidence>
<proteinExistence type="predicted"/>
<keyword evidence="2" id="KW-0805">Transcription regulation</keyword>
<dbReference type="RefSeq" id="WP_151699769.1">
    <property type="nucleotide sequence ID" value="NZ_CP031223.1"/>
</dbReference>
<sequence>MITKKRKVLLAAQRLFIEKGFRSTSVHDIIEEAKISKGTFYNYFSSKNECIIAIIENAKEETLIKRRELHTQHNVSNVNILIEQMSIRMNIYREYNLFPLFASIIHSQDVELRDLIKKNYFEEINWLSKRLEDVFGDQTKDVAIDCAVLALGMIQQLQHPWIKLDDISFEQLIKFVLRRIESIIYEMATTNDSLLKQSYFEIQTEDTLITKQQVIDELETFYLEHKNNLQKNEQQAIEFILEELPKEKPRIFLLERIIPVLSEAFTESTFEKKTYSILNNLWELIDSWGVEKS</sequence>
<keyword evidence="1" id="KW-0678">Repressor</keyword>
<dbReference type="GO" id="GO:0045892">
    <property type="term" value="P:negative regulation of DNA-templated transcription"/>
    <property type="evidence" value="ECO:0007669"/>
    <property type="project" value="UniProtKB-ARBA"/>
</dbReference>
<dbReference type="InterPro" id="IPR009057">
    <property type="entry name" value="Homeodomain-like_sf"/>
</dbReference>
<evidence type="ECO:0000313" key="8">
    <source>
        <dbReference type="Proteomes" id="UP000325517"/>
    </source>
</evidence>
<dbReference type="PROSITE" id="PS01081">
    <property type="entry name" value="HTH_TETR_1"/>
    <property type="match status" value="1"/>
</dbReference>
<dbReference type="OrthoDB" id="9812993at2"/>
<dbReference type="Proteomes" id="UP000325517">
    <property type="component" value="Chromosome"/>
</dbReference>
<dbReference type="PANTHER" id="PTHR43479">
    <property type="entry name" value="ACREF/ENVCD OPERON REPRESSOR-RELATED"/>
    <property type="match status" value="1"/>
</dbReference>
<dbReference type="InterPro" id="IPR050624">
    <property type="entry name" value="HTH-type_Tx_Regulator"/>
</dbReference>
<dbReference type="EMBL" id="CP031223">
    <property type="protein sequence ID" value="QFF98834.1"/>
    <property type="molecule type" value="Genomic_DNA"/>
</dbReference>
<dbReference type="KEGG" id="psyo:PB01_08300"/>
<evidence type="ECO:0000256" key="3">
    <source>
        <dbReference type="ARBA" id="ARBA00023125"/>
    </source>
</evidence>
<reference evidence="7 8" key="1">
    <citation type="submission" date="2018-07" db="EMBL/GenBank/DDBJ databases">
        <title>Complete genome sequence of Psychrobacillus sp. PB01, isolated from iceberg, and comparative genome analysis of Psychrobacillus strains.</title>
        <authorList>
            <person name="Lee P.C."/>
        </authorList>
    </citation>
    <scope>NUCLEOTIDE SEQUENCE [LARGE SCALE GENOMIC DNA]</scope>
    <source>
        <strain evidence="7 8">PB01</strain>
    </source>
</reference>
<keyword evidence="8" id="KW-1185">Reference proteome</keyword>
<evidence type="ECO:0000313" key="7">
    <source>
        <dbReference type="EMBL" id="QFF98834.1"/>
    </source>
</evidence>
<dbReference type="InterPro" id="IPR023772">
    <property type="entry name" value="DNA-bd_HTH_TetR-type_CS"/>
</dbReference>
<evidence type="ECO:0000259" key="6">
    <source>
        <dbReference type="PROSITE" id="PS50977"/>
    </source>
</evidence>
<name>A0A5J6SPY0_9BACI</name>
<dbReference type="SUPFAM" id="SSF46689">
    <property type="entry name" value="Homeodomain-like"/>
    <property type="match status" value="1"/>
</dbReference>
<dbReference type="InterPro" id="IPR001647">
    <property type="entry name" value="HTH_TetR"/>
</dbReference>
<dbReference type="AlphaFoldDB" id="A0A5J6SPY0"/>
<feature type="DNA-binding region" description="H-T-H motif" evidence="5">
    <location>
        <begin position="25"/>
        <end position="44"/>
    </location>
</feature>
<gene>
    <name evidence="7" type="ORF">PB01_08300</name>
</gene>
<evidence type="ECO:0000256" key="5">
    <source>
        <dbReference type="PROSITE-ProRule" id="PRU00335"/>
    </source>
</evidence>
<dbReference type="PROSITE" id="PS50977">
    <property type="entry name" value="HTH_TETR_2"/>
    <property type="match status" value="1"/>
</dbReference>
<dbReference type="PANTHER" id="PTHR43479:SF11">
    <property type="entry name" value="ACREF_ENVCD OPERON REPRESSOR-RELATED"/>
    <property type="match status" value="1"/>
</dbReference>
<dbReference type="Gene3D" id="1.10.357.10">
    <property type="entry name" value="Tetracycline Repressor, domain 2"/>
    <property type="match status" value="1"/>
</dbReference>
<dbReference type="PRINTS" id="PR00455">
    <property type="entry name" value="HTHTETR"/>
</dbReference>
<dbReference type="Pfam" id="PF00440">
    <property type="entry name" value="TetR_N"/>
    <property type="match status" value="1"/>
</dbReference>
<protein>
    <submittedName>
        <fullName evidence="7">TetR/AcrR family transcriptional regulator</fullName>
    </submittedName>
</protein>
<dbReference type="FunFam" id="1.10.10.60:FF:000141">
    <property type="entry name" value="TetR family transcriptional regulator"/>
    <property type="match status" value="1"/>
</dbReference>
<keyword evidence="3 5" id="KW-0238">DNA-binding</keyword>
<dbReference type="GO" id="GO:0003677">
    <property type="term" value="F:DNA binding"/>
    <property type="evidence" value="ECO:0007669"/>
    <property type="project" value="UniProtKB-UniRule"/>
</dbReference>
<evidence type="ECO:0000256" key="4">
    <source>
        <dbReference type="ARBA" id="ARBA00023163"/>
    </source>
</evidence>
<organism evidence="7 8">
    <name type="scientific">Psychrobacillus glaciei</name>
    <dbReference type="NCBI Taxonomy" id="2283160"/>
    <lineage>
        <taxon>Bacteria</taxon>
        <taxon>Bacillati</taxon>
        <taxon>Bacillota</taxon>
        <taxon>Bacilli</taxon>
        <taxon>Bacillales</taxon>
        <taxon>Bacillaceae</taxon>
        <taxon>Psychrobacillus</taxon>
    </lineage>
</organism>